<protein>
    <submittedName>
        <fullName evidence="2">Uncharacterized protein</fullName>
    </submittedName>
</protein>
<sequence length="397" mass="42938">MGPSARQQAIGGEGRGRRGQQHLGSHAISPPFLARSPIRTTNLHTLNLASYTKHHRVCAVCLRRDRDETGSAVMLCGGPKASTTGSPRRRRTKPASMNDMLLGCAARRVPRPLSTAAAAMPPAAHRHSCGRSVHLGLGYPWIMKSSGSGTRESRRPLVQSVARHGDDPIVAPAKQVTCMRSEMKPSARPRRRTALIVLHSRPVPGCVMLGERLEFAYVRTCQVQRGRITSRVILWTQKAESRCPSLGRERLVETLWLDGSREPVRRVSCSGKGPPWRRARVSEPPTDRGGGGPSLSRIIARAATAQPAHTDVGHGYGAGTGRRPWGVMESWHRPACQVGGCTLTLACRNGSRVQHLDRCLTPDGPAGSPPLGVAKGGQLFGHDQVYTTGKGISKQQR</sequence>
<feature type="compositionally biased region" description="Low complexity" evidence="1">
    <location>
        <begin position="1"/>
        <end position="10"/>
    </location>
</feature>
<dbReference type="Proteomes" id="UP001287286">
    <property type="component" value="Unassembled WGS sequence"/>
</dbReference>
<accession>A0ABR0CC54</accession>
<gene>
    <name evidence="2" type="ORF">Purlil1_1473</name>
</gene>
<reference evidence="2 3" key="1">
    <citation type="journal article" date="2024" name="Microbiol. Resour. Announc.">
        <title>Genome annotations for the ascomycete fungi Trichoderma harzianum, Trichoderma aggressivum, and Purpureocillium lilacinum.</title>
        <authorList>
            <person name="Beijen E.P.W."/>
            <person name="Ohm R.A."/>
        </authorList>
    </citation>
    <scope>NUCLEOTIDE SEQUENCE [LARGE SCALE GENOMIC DNA]</scope>
    <source>
        <strain evidence="2 3">CBS 150709</strain>
    </source>
</reference>
<evidence type="ECO:0000313" key="2">
    <source>
        <dbReference type="EMBL" id="KAK4093982.1"/>
    </source>
</evidence>
<evidence type="ECO:0000313" key="3">
    <source>
        <dbReference type="Proteomes" id="UP001287286"/>
    </source>
</evidence>
<name>A0ABR0CC54_PURLI</name>
<proteinExistence type="predicted"/>
<comment type="caution">
    <text evidence="2">The sequence shown here is derived from an EMBL/GenBank/DDBJ whole genome shotgun (WGS) entry which is preliminary data.</text>
</comment>
<dbReference type="EMBL" id="JAWRVI010000004">
    <property type="protein sequence ID" value="KAK4093982.1"/>
    <property type="molecule type" value="Genomic_DNA"/>
</dbReference>
<feature type="region of interest" description="Disordered" evidence="1">
    <location>
        <begin position="266"/>
        <end position="293"/>
    </location>
</feature>
<evidence type="ECO:0000256" key="1">
    <source>
        <dbReference type="SAM" id="MobiDB-lite"/>
    </source>
</evidence>
<keyword evidence="3" id="KW-1185">Reference proteome</keyword>
<organism evidence="2 3">
    <name type="scientific">Purpureocillium lilacinum</name>
    <name type="common">Paecilomyces lilacinus</name>
    <dbReference type="NCBI Taxonomy" id="33203"/>
    <lineage>
        <taxon>Eukaryota</taxon>
        <taxon>Fungi</taxon>
        <taxon>Dikarya</taxon>
        <taxon>Ascomycota</taxon>
        <taxon>Pezizomycotina</taxon>
        <taxon>Sordariomycetes</taxon>
        <taxon>Hypocreomycetidae</taxon>
        <taxon>Hypocreales</taxon>
        <taxon>Ophiocordycipitaceae</taxon>
        <taxon>Purpureocillium</taxon>
    </lineage>
</organism>
<feature type="region of interest" description="Disordered" evidence="1">
    <location>
        <begin position="1"/>
        <end position="33"/>
    </location>
</feature>